<feature type="signal peptide" evidence="7">
    <location>
        <begin position="1"/>
        <end position="25"/>
    </location>
</feature>
<dbReference type="InterPro" id="IPR043129">
    <property type="entry name" value="ATPase_NBD"/>
</dbReference>
<gene>
    <name evidence="8" type="ORF">CDL12_27489</name>
</gene>
<dbReference type="InterPro" id="IPR042050">
    <property type="entry name" value="BIP_NBD"/>
</dbReference>
<dbReference type="PROSITE" id="PS00297">
    <property type="entry name" value="HSP70_1"/>
    <property type="match status" value="1"/>
</dbReference>
<dbReference type="PROSITE" id="PS01036">
    <property type="entry name" value="HSP70_3"/>
    <property type="match status" value="1"/>
</dbReference>
<dbReference type="GO" id="GO:0005524">
    <property type="term" value="F:ATP binding"/>
    <property type="evidence" value="ECO:0007669"/>
    <property type="project" value="UniProtKB-KW"/>
</dbReference>
<feature type="chain" id="PRO_5013936915" evidence="7">
    <location>
        <begin position="26"/>
        <end position="656"/>
    </location>
</feature>
<keyword evidence="7" id="KW-0732">Signal</keyword>
<dbReference type="FunFam" id="1.20.1270.10:FF:000016">
    <property type="entry name" value="Heat shock protein 70"/>
    <property type="match status" value="1"/>
</dbReference>
<dbReference type="InterPro" id="IPR029047">
    <property type="entry name" value="HSP70_peptide-bd_sf"/>
</dbReference>
<organism evidence="8 9">
    <name type="scientific">Handroanthus impetiginosus</name>
    <dbReference type="NCBI Taxonomy" id="429701"/>
    <lineage>
        <taxon>Eukaryota</taxon>
        <taxon>Viridiplantae</taxon>
        <taxon>Streptophyta</taxon>
        <taxon>Embryophyta</taxon>
        <taxon>Tracheophyta</taxon>
        <taxon>Spermatophyta</taxon>
        <taxon>Magnoliopsida</taxon>
        <taxon>eudicotyledons</taxon>
        <taxon>Gunneridae</taxon>
        <taxon>Pentapetalae</taxon>
        <taxon>asterids</taxon>
        <taxon>lamiids</taxon>
        <taxon>Lamiales</taxon>
        <taxon>Bignoniaceae</taxon>
        <taxon>Crescentiina</taxon>
        <taxon>Tabebuia alliance</taxon>
        <taxon>Handroanthus</taxon>
    </lineage>
</organism>
<dbReference type="Gene3D" id="3.90.640.10">
    <property type="entry name" value="Actin, Chain A, domain 4"/>
    <property type="match status" value="1"/>
</dbReference>
<dbReference type="PRINTS" id="PR00301">
    <property type="entry name" value="HEATSHOCK70"/>
</dbReference>
<dbReference type="NCBIfam" id="NF001413">
    <property type="entry name" value="PRK00290.1"/>
    <property type="match status" value="1"/>
</dbReference>
<dbReference type="Pfam" id="PF00012">
    <property type="entry name" value="HSP70"/>
    <property type="match status" value="1"/>
</dbReference>
<keyword evidence="2 6" id="KW-0547">Nucleotide-binding</keyword>
<keyword evidence="4 6" id="KW-0067">ATP-binding</keyword>
<evidence type="ECO:0000256" key="3">
    <source>
        <dbReference type="ARBA" id="ARBA00022824"/>
    </source>
</evidence>
<evidence type="ECO:0000256" key="5">
    <source>
        <dbReference type="ARBA" id="ARBA00023016"/>
    </source>
</evidence>
<dbReference type="SUPFAM" id="SSF100920">
    <property type="entry name" value="Heat shock protein 70kD (HSP70), peptide-binding domain"/>
    <property type="match status" value="1"/>
</dbReference>
<evidence type="ECO:0000256" key="6">
    <source>
        <dbReference type="RuleBase" id="RU003322"/>
    </source>
</evidence>
<keyword evidence="9" id="KW-1185">Reference proteome</keyword>
<dbReference type="SUPFAM" id="SSF100934">
    <property type="entry name" value="Heat shock protein 70kD (HSP70), C-terminal subdomain"/>
    <property type="match status" value="1"/>
</dbReference>
<evidence type="ECO:0000256" key="1">
    <source>
        <dbReference type="ARBA" id="ARBA00007381"/>
    </source>
</evidence>
<evidence type="ECO:0000256" key="4">
    <source>
        <dbReference type="ARBA" id="ARBA00022840"/>
    </source>
</evidence>
<dbReference type="PANTHER" id="PTHR19375">
    <property type="entry name" value="HEAT SHOCK PROTEIN 70KDA"/>
    <property type="match status" value="1"/>
</dbReference>
<comment type="caution">
    <text evidence="8">The sequence shown here is derived from an EMBL/GenBank/DDBJ whole genome shotgun (WGS) entry which is preliminary data.</text>
</comment>
<dbReference type="Gene3D" id="1.20.1270.10">
    <property type="match status" value="1"/>
</dbReference>
<dbReference type="OrthoDB" id="2401965at2759"/>
<dbReference type="AlphaFoldDB" id="A0A2G9G3W1"/>
<dbReference type="GO" id="GO:0140662">
    <property type="term" value="F:ATP-dependent protein folding chaperone"/>
    <property type="evidence" value="ECO:0007669"/>
    <property type="project" value="InterPro"/>
</dbReference>
<dbReference type="InterPro" id="IPR013126">
    <property type="entry name" value="Hsp_70_fam"/>
</dbReference>
<evidence type="ECO:0000313" key="8">
    <source>
        <dbReference type="EMBL" id="PIN00007.1"/>
    </source>
</evidence>
<dbReference type="SUPFAM" id="SSF53067">
    <property type="entry name" value="Actin-like ATPase domain"/>
    <property type="match status" value="2"/>
</dbReference>
<keyword evidence="5" id="KW-0346">Stress response</keyword>
<dbReference type="Gene3D" id="3.30.420.40">
    <property type="match status" value="2"/>
</dbReference>
<dbReference type="Gene3D" id="2.60.34.10">
    <property type="entry name" value="Substrate Binding Domain Of DNAk, Chain A, domain 1"/>
    <property type="match status" value="1"/>
</dbReference>
<evidence type="ECO:0000313" key="9">
    <source>
        <dbReference type="Proteomes" id="UP000231279"/>
    </source>
</evidence>
<dbReference type="FunFam" id="2.60.34.10:FF:000014">
    <property type="entry name" value="Chaperone protein DnaK HSP70"/>
    <property type="match status" value="1"/>
</dbReference>
<sequence>MGSKDMAFYILLLFVSEFFTGTTKAAESSGTVIGIDLGTTYSCVGVYRNGKVEIIANDQGNRITPSWVAFTDTERLIGEAAKNQAALNPERTIFDVKRLIGRKFDDPEVQRDIKMLPYKVVNKDGKPYIQVKIRDGEMKVFSPEEISAMVLQKMKETAESYLGKKIKSAVITVPAYFNDAQRQATKDAGTIAGLNVARIINEPTAAAIAYGLDKQGDKNILVFDLGGGTFDVSVLTIDNGVFEVLATSGDTHLGGEDFDHRVMDYFIKLIKKKYNKDITQDKKALGKLRKECERAKRALSTQHQVRVEIESLFDGVDFSEPLTRARFEELNADLFKKTMGPVKRALEDANLKKSDIHEIVLVGGSTRIPKVQELLKNFFDGKEPSKGVNPDEAVAYGAAIQGGIISGEGGEETQNIVLIDRTPLSLGIETVGGVMTKLIPRNTVIPTKKSQIFSTYQDQQTTVTIKVYEGERALTKDCRELGSFELSGIPPAPRGVPQIEVTFEVDVNGILHVTAEDKAAKKSKSITITNDKGRLSEEEIQEKIREAEEFAEEDRKVKERIEARNKLETYIFNMKNTINENDKLGDKIESEDKEKIENVLKDAIEWLDENHTADKDEFYEKMKELESVCNPIIKKIYEKSGTRSSEHEDEEPYDEL</sequence>
<dbReference type="PROSITE" id="PS00329">
    <property type="entry name" value="HSP70_2"/>
    <property type="match status" value="1"/>
</dbReference>
<dbReference type="Proteomes" id="UP000231279">
    <property type="component" value="Unassembled WGS sequence"/>
</dbReference>
<dbReference type="FunFam" id="3.90.640.10:FF:000002">
    <property type="entry name" value="Heat shock 70 kDa"/>
    <property type="match status" value="1"/>
</dbReference>
<proteinExistence type="inferred from homology"/>
<dbReference type="InterPro" id="IPR018181">
    <property type="entry name" value="Heat_shock_70_CS"/>
</dbReference>
<keyword evidence="3" id="KW-0256">Endoplasmic reticulum</keyword>
<comment type="similarity">
    <text evidence="1 6">Belongs to the heat shock protein 70 family.</text>
</comment>
<protein>
    <submittedName>
        <fullName evidence="8">Molecular chaperones GRP78/BiP/KAR2, HSP70 superfamily</fullName>
    </submittedName>
</protein>
<dbReference type="FunFam" id="3.30.420.40:FF:000026">
    <property type="entry name" value="Heat shock protein 70"/>
    <property type="match status" value="1"/>
</dbReference>
<accession>A0A2G9G3W1</accession>
<name>A0A2G9G3W1_9LAMI</name>
<dbReference type="STRING" id="429701.A0A2G9G3W1"/>
<dbReference type="InterPro" id="IPR029048">
    <property type="entry name" value="HSP70_C_sf"/>
</dbReference>
<evidence type="ECO:0000256" key="2">
    <source>
        <dbReference type="ARBA" id="ARBA00022741"/>
    </source>
</evidence>
<evidence type="ECO:0000256" key="7">
    <source>
        <dbReference type="SAM" id="SignalP"/>
    </source>
</evidence>
<dbReference type="CDD" id="cd10241">
    <property type="entry name" value="ASKHA_NBD_HSP70_BiP"/>
    <property type="match status" value="1"/>
</dbReference>
<reference evidence="9" key="1">
    <citation type="journal article" date="2018" name="Gigascience">
        <title>Genome assembly of the Pink Ipe (Handroanthus impetiginosus, Bignoniaceae), a highly valued, ecologically keystone Neotropical timber forest tree.</title>
        <authorList>
            <person name="Silva-Junior O.B."/>
            <person name="Grattapaglia D."/>
            <person name="Novaes E."/>
            <person name="Collevatti R.G."/>
        </authorList>
    </citation>
    <scope>NUCLEOTIDE SEQUENCE [LARGE SCALE GENOMIC DNA]</scope>
    <source>
        <strain evidence="9">cv. UFG-1</strain>
    </source>
</reference>
<dbReference type="EMBL" id="NKXS01007229">
    <property type="protein sequence ID" value="PIN00007.1"/>
    <property type="molecule type" value="Genomic_DNA"/>
</dbReference>